<feature type="compositionally biased region" description="Pro residues" evidence="1">
    <location>
        <begin position="180"/>
        <end position="203"/>
    </location>
</feature>
<feature type="transmembrane region" description="Helical" evidence="2">
    <location>
        <begin position="12"/>
        <end position="31"/>
    </location>
</feature>
<sequence length="300" mass="33268">MDNSTDPDLSEMIAILICWTLAFILASQICLTKNWMKHWLQLFFGLFLYWFMSMSNFDAYTCKMAFFIAVFESPVSKALVGMFVHWQDYNGSFWVFCAGWLIFFFVTAELYLYRGLMDIGNPTSGKQKRSLRSLLPFGGKMPLVTIEDNTFAFRTPYFGLSINGGSQPAFNRLQTEAAPRPRPCLPPPHSPPPPPPPEAPFPPWDYSMKTPTPQFGPGKSTLKLAGQGSSQTHSTSDRYVIVPLGANLPNTSFPPATTRPATLPTMTPHLVAVPMLGRSTARVPTTCAAGLIIVLVACRI</sequence>
<accession>A0A6G1HFK4</accession>
<dbReference type="AlphaFoldDB" id="A0A6G1HFK4"/>
<gene>
    <name evidence="3" type="ORF">K402DRAFT_71731</name>
</gene>
<keyword evidence="2" id="KW-0812">Transmembrane</keyword>
<dbReference type="EMBL" id="ML977138">
    <property type="protein sequence ID" value="KAF1991864.1"/>
    <property type="molecule type" value="Genomic_DNA"/>
</dbReference>
<evidence type="ECO:0000256" key="2">
    <source>
        <dbReference type="SAM" id="Phobius"/>
    </source>
</evidence>
<dbReference type="Proteomes" id="UP000800041">
    <property type="component" value="Unassembled WGS sequence"/>
</dbReference>
<keyword evidence="4" id="KW-1185">Reference proteome</keyword>
<evidence type="ECO:0000256" key="1">
    <source>
        <dbReference type="SAM" id="MobiDB-lite"/>
    </source>
</evidence>
<keyword evidence="2" id="KW-0472">Membrane</keyword>
<reference evidence="3" key="1">
    <citation type="journal article" date="2020" name="Stud. Mycol.">
        <title>101 Dothideomycetes genomes: a test case for predicting lifestyles and emergence of pathogens.</title>
        <authorList>
            <person name="Haridas S."/>
            <person name="Albert R."/>
            <person name="Binder M."/>
            <person name="Bloem J."/>
            <person name="Labutti K."/>
            <person name="Salamov A."/>
            <person name="Andreopoulos B."/>
            <person name="Baker S."/>
            <person name="Barry K."/>
            <person name="Bills G."/>
            <person name="Bluhm B."/>
            <person name="Cannon C."/>
            <person name="Castanera R."/>
            <person name="Culley D."/>
            <person name="Daum C."/>
            <person name="Ezra D."/>
            <person name="Gonzalez J."/>
            <person name="Henrissat B."/>
            <person name="Kuo A."/>
            <person name="Liang C."/>
            <person name="Lipzen A."/>
            <person name="Lutzoni F."/>
            <person name="Magnuson J."/>
            <person name="Mondo S."/>
            <person name="Nolan M."/>
            <person name="Ohm R."/>
            <person name="Pangilinan J."/>
            <person name="Park H.-J."/>
            <person name="Ramirez L."/>
            <person name="Alfaro M."/>
            <person name="Sun H."/>
            <person name="Tritt A."/>
            <person name="Yoshinaga Y."/>
            <person name="Zwiers L.-H."/>
            <person name="Turgeon B."/>
            <person name="Goodwin S."/>
            <person name="Spatafora J."/>
            <person name="Crous P."/>
            <person name="Grigoriev I."/>
        </authorList>
    </citation>
    <scope>NUCLEOTIDE SEQUENCE</scope>
    <source>
        <strain evidence="3">CBS 113979</strain>
    </source>
</reference>
<organism evidence="3 4">
    <name type="scientific">Aulographum hederae CBS 113979</name>
    <dbReference type="NCBI Taxonomy" id="1176131"/>
    <lineage>
        <taxon>Eukaryota</taxon>
        <taxon>Fungi</taxon>
        <taxon>Dikarya</taxon>
        <taxon>Ascomycota</taxon>
        <taxon>Pezizomycotina</taxon>
        <taxon>Dothideomycetes</taxon>
        <taxon>Pleosporomycetidae</taxon>
        <taxon>Aulographales</taxon>
        <taxon>Aulographaceae</taxon>
    </lineage>
</organism>
<feature type="transmembrane region" description="Helical" evidence="2">
    <location>
        <begin position="91"/>
        <end position="113"/>
    </location>
</feature>
<keyword evidence="2" id="KW-1133">Transmembrane helix</keyword>
<feature type="transmembrane region" description="Helical" evidence="2">
    <location>
        <begin position="43"/>
        <end position="71"/>
    </location>
</feature>
<evidence type="ECO:0000313" key="3">
    <source>
        <dbReference type="EMBL" id="KAF1991864.1"/>
    </source>
</evidence>
<evidence type="ECO:0000313" key="4">
    <source>
        <dbReference type="Proteomes" id="UP000800041"/>
    </source>
</evidence>
<feature type="region of interest" description="Disordered" evidence="1">
    <location>
        <begin position="177"/>
        <end position="234"/>
    </location>
</feature>
<proteinExistence type="predicted"/>
<protein>
    <submittedName>
        <fullName evidence="3">Uncharacterized protein</fullName>
    </submittedName>
</protein>
<name>A0A6G1HFK4_9PEZI</name>